<dbReference type="AlphaFoldDB" id="A0AAE3UCV6"/>
<gene>
    <name evidence="2" type="ORF">QNI16_35785</name>
</gene>
<dbReference type="EMBL" id="JASJOS010000025">
    <property type="protein sequence ID" value="MDJ1485898.1"/>
    <property type="molecule type" value="Genomic_DNA"/>
</dbReference>
<accession>A0AAE3UCV6</accession>
<sequence>MMPLINSQYLNVKRVLYSLIAISLASVCLLFLGGCRKKDNCSETIPIEAGFVQLTFLTPNGQNLYAQDNPLDGFNIDSLYVSDAGGRNFTQQKGLMAGPFATKYYVYSFGQIYNPATDQDALVKERCEDYFIHYNSTDVDTLQVCYRVTDSGCGLYYGSFKAFYRNQMIFDGQRSIVFAIDIVK</sequence>
<feature type="transmembrane region" description="Helical" evidence="1">
    <location>
        <begin position="15"/>
        <end position="32"/>
    </location>
</feature>
<organism evidence="2 3">
    <name type="scientific">Xanthocytophaga flava</name>
    <dbReference type="NCBI Taxonomy" id="3048013"/>
    <lineage>
        <taxon>Bacteria</taxon>
        <taxon>Pseudomonadati</taxon>
        <taxon>Bacteroidota</taxon>
        <taxon>Cytophagia</taxon>
        <taxon>Cytophagales</taxon>
        <taxon>Rhodocytophagaceae</taxon>
        <taxon>Xanthocytophaga</taxon>
    </lineage>
</organism>
<keyword evidence="1" id="KW-0472">Membrane</keyword>
<name>A0AAE3UCV6_9BACT</name>
<proteinExistence type="predicted"/>
<reference evidence="2" key="1">
    <citation type="submission" date="2023-05" db="EMBL/GenBank/DDBJ databases">
        <authorList>
            <person name="Zhang X."/>
        </authorList>
    </citation>
    <scope>NUCLEOTIDE SEQUENCE</scope>
    <source>
        <strain evidence="2">YF14B1</strain>
    </source>
</reference>
<dbReference type="RefSeq" id="WP_313989064.1">
    <property type="nucleotide sequence ID" value="NZ_JASJOS010000025.1"/>
</dbReference>
<evidence type="ECO:0000313" key="3">
    <source>
        <dbReference type="Proteomes" id="UP001241110"/>
    </source>
</evidence>
<evidence type="ECO:0000313" key="2">
    <source>
        <dbReference type="EMBL" id="MDJ1485898.1"/>
    </source>
</evidence>
<dbReference type="Proteomes" id="UP001241110">
    <property type="component" value="Unassembled WGS sequence"/>
</dbReference>
<evidence type="ECO:0000256" key="1">
    <source>
        <dbReference type="SAM" id="Phobius"/>
    </source>
</evidence>
<keyword evidence="1" id="KW-1133">Transmembrane helix</keyword>
<protein>
    <submittedName>
        <fullName evidence="2">Uncharacterized protein</fullName>
    </submittedName>
</protein>
<keyword evidence="1" id="KW-0812">Transmembrane</keyword>
<comment type="caution">
    <text evidence="2">The sequence shown here is derived from an EMBL/GenBank/DDBJ whole genome shotgun (WGS) entry which is preliminary data.</text>
</comment>